<feature type="domain" description="Yeast cell wall synthesis Kre9/Knh1-like N-terminal" evidence="4">
    <location>
        <begin position="26"/>
        <end position="118"/>
    </location>
</feature>
<reference evidence="5" key="1">
    <citation type="submission" date="2022-07" db="EMBL/GenBank/DDBJ databases">
        <title>Genome Sequence of Physisporinus lineatus.</title>
        <authorList>
            <person name="Buettner E."/>
        </authorList>
    </citation>
    <scope>NUCLEOTIDE SEQUENCE</scope>
    <source>
        <strain evidence="5">VT162</strain>
    </source>
</reference>
<comment type="caution">
    <text evidence="5">The sequence shown here is derived from an EMBL/GenBank/DDBJ whole genome shotgun (WGS) entry which is preliminary data.</text>
</comment>
<feature type="chain" id="PRO_5042141439" description="Yeast cell wall synthesis Kre9/Knh1-like N-terminal domain-containing protein" evidence="3">
    <location>
        <begin position="20"/>
        <end position="145"/>
    </location>
</feature>
<evidence type="ECO:0000313" key="6">
    <source>
        <dbReference type="Proteomes" id="UP001212997"/>
    </source>
</evidence>
<evidence type="ECO:0000256" key="1">
    <source>
        <dbReference type="ARBA" id="ARBA00022729"/>
    </source>
</evidence>
<evidence type="ECO:0000313" key="5">
    <source>
        <dbReference type="EMBL" id="KAJ3482160.1"/>
    </source>
</evidence>
<dbReference type="InterPro" id="IPR052982">
    <property type="entry name" value="SRP1/TIP1-like"/>
</dbReference>
<dbReference type="PANTHER" id="PTHR40633">
    <property type="entry name" value="MATRIX PROTEIN, PUTATIVE (AFU_ORTHOLOGUE AFUA_8G05410)-RELATED"/>
    <property type="match status" value="1"/>
</dbReference>
<feature type="signal peptide" evidence="3">
    <location>
        <begin position="1"/>
        <end position="19"/>
    </location>
</feature>
<gene>
    <name evidence="5" type="ORF">NLI96_g7179</name>
</gene>
<organism evidence="5 6">
    <name type="scientific">Meripilus lineatus</name>
    <dbReference type="NCBI Taxonomy" id="2056292"/>
    <lineage>
        <taxon>Eukaryota</taxon>
        <taxon>Fungi</taxon>
        <taxon>Dikarya</taxon>
        <taxon>Basidiomycota</taxon>
        <taxon>Agaricomycotina</taxon>
        <taxon>Agaricomycetes</taxon>
        <taxon>Polyporales</taxon>
        <taxon>Meripilaceae</taxon>
        <taxon>Meripilus</taxon>
    </lineage>
</organism>
<evidence type="ECO:0000259" key="4">
    <source>
        <dbReference type="Pfam" id="PF10342"/>
    </source>
</evidence>
<dbReference type="InterPro" id="IPR018466">
    <property type="entry name" value="Kre9/Knh1-like_N"/>
</dbReference>
<dbReference type="EMBL" id="JANAWD010000286">
    <property type="protein sequence ID" value="KAJ3482160.1"/>
    <property type="molecule type" value="Genomic_DNA"/>
</dbReference>
<sequence>MFAKVFLSALVAGAAFVRADPNPTEPGPGDVFNEGSNCRIVWEPDTTGVWKVMNIELMSGSNFQMNHITTVATVDATDAAQTVFEYPCPEVTPNSAIYFYQFTSPASSAIYWTTRFTIADASGKTTTPANPTQPDGQAIPWGGHW</sequence>
<dbReference type="Proteomes" id="UP001212997">
    <property type="component" value="Unassembled WGS sequence"/>
</dbReference>
<feature type="compositionally biased region" description="Polar residues" evidence="2">
    <location>
        <begin position="123"/>
        <end position="135"/>
    </location>
</feature>
<protein>
    <recommendedName>
        <fullName evidence="4">Yeast cell wall synthesis Kre9/Knh1-like N-terminal domain-containing protein</fullName>
    </recommendedName>
</protein>
<dbReference type="AlphaFoldDB" id="A0AAD5YCB0"/>
<keyword evidence="1 3" id="KW-0732">Signal</keyword>
<evidence type="ECO:0000256" key="2">
    <source>
        <dbReference type="SAM" id="MobiDB-lite"/>
    </source>
</evidence>
<proteinExistence type="predicted"/>
<accession>A0AAD5YCB0</accession>
<dbReference type="PANTHER" id="PTHR40633:SF1">
    <property type="entry name" value="GPI ANCHORED SERINE-THREONINE RICH PROTEIN (AFU_ORTHOLOGUE AFUA_1G03630)"/>
    <property type="match status" value="1"/>
</dbReference>
<keyword evidence="6" id="KW-1185">Reference proteome</keyword>
<feature type="region of interest" description="Disordered" evidence="2">
    <location>
        <begin position="123"/>
        <end position="145"/>
    </location>
</feature>
<name>A0AAD5YCB0_9APHY</name>
<evidence type="ECO:0000256" key="3">
    <source>
        <dbReference type="SAM" id="SignalP"/>
    </source>
</evidence>
<dbReference type="Pfam" id="PF10342">
    <property type="entry name" value="Kre9_KNH"/>
    <property type="match status" value="1"/>
</dbReference>